<gene>
    <name evidence="1" type="ORF">SteCoe_38170</name>
</gene>
<sequence length="78" mass="9304">MAQVISETEQIRSFFGSIENYKYLHVCIHAYETAGTEWKGRAVDLRDYLKDDYFKNYLKPSFDENQKQTMQINEISQE</sequence>
<protein>
    <submittedName>
        <fullName evidence="1">Uncharacterized protein</fullName>
    </submittedName>
</protein>
<organism evidence="1 2">
    <name type="scientific">Stentor coeruleus</name>
    <dbReference type="NCBI Taxonomy" id="5963"/>
    <lineage>
        <taxon>Eukaryota</taxon>
        <taxon>Sar</taxon>
        <taxon>Alveolata</taxon>
        <taxon>Ciliophora</taxon>
        <taxon>Postciliodesmatophora</taxon>
        <taxon>Heterotrichea</taxon>
        <taxon>Heterotrichida</taxon>
        <taxon>Stentoridae</taxon>
        <taxon>Stentor</taxon>
    </lineage>
</organism>
<keyword evidence="2" id="KW-1185">Reference proteome</keyword>
<accession>A0A1R2ALS2</accession>
<evidence type="ECO:0000313" key="1">
    <source>
        <dbReference type="EMBL" id="OMJ65462.1"/>
    </source>
</evidence>
<dbReference type="AlphaFoldDB" id="A0A1R2ALS2"/>
<name>A0A1R2ALS2_9CILI</name>
<dbReference type="Proteomes" id="UP000187209">
    <property type="component" value="Unassembled WGS sequence"/>
</dbReference>
<evidence type="ECO:0000313" key="2">
    <source>
        <dbReference type="Proteomes" id="UP000187209"/>
    </source>
</evidence>
<proteinExistence type="predicted"/>
<reference evidence="1 2" key="1">
    <citation type="submission" date="2016-11" db="EMBL/GenBank/DDBJ databases">
        <title>The macronuclear genome of Stentor coeruleus: a giant cell with tiny introns.</title>
        <authorList>
            <person name="Slabodnick M."/>
            <person name="Ruby J.G."/>
            <person name="Reiff S.B."/>
            <person name="Swart E.C."/>
            <person name="Gosai S."/>
            <person name="Prabakaran S."/>
            <person name="Witkowska E."/>
            <person name="Larue G.E."/>
            <person name="Fisher S."/>
            <person name="Freeman R.M."/>
            <person name="Gunawardena J."/>
            <person name="Chu W."/>
            <person name="Stover N.A."/>
            <person name="Gregory B.D."/>
            <person name="Nowacki M."/>
            <person name="Derisi J."/>
            <person name="Roy S.W."/>
            <person name="Marshall W.F."/>
            <person name="Sood P."/>
        </authorList>
    </citation>
    <scope>NUCLEOTIDE SEQUENCE [LARGE SCALE GENOMIC DNA]</scope>
    <source>
        <strain evidence="1">WM001</strain>
    </source>
</reference>
<comment type="caution">
    <text evidence="1">The sequence shown here is derived from an EMBL/GenBank/DDBJ whole genome shotgun (WGS) entry which is preliminary data.</text>
</comment>
<dbReference type="EMBL" id="MPUH01002123">
    <property type="protein sequence ID" value="OMJ65462.1"/>
    <property type="molecule type" value="Genomic_DNA"/>
</dbReference>